<feature type="region of interest" description="Disordered" evidence="1">
    <location>
        <begin position="1"/>
        <end position="38"/>
    </location>
</feature>
<gene>
    <name evidence="2" type="ORF">ABDJ40_22265</name>
</gene>
<proteinExistence type="predicted"/>
<dbReference type="Proteomes" id="UP001462640">
    <property type="component" value="Unassembled WGS sequence"/>
</dbReference>
<protein>
    <submittedName>
        <fullName evidence="2">Uncharacterized protein</fullName>
    </submittedName>
</protein>
<accession>A0ABV0GK89</accession>
<comment type="caution">
    <text evidence="2">The sequence shown here is derived from an EMBL/GenBank/DDBJ whole genome shotgun (WGS) entry which is preliminary data.</text>
</comment>
<reference evidence="2 3" key="1">
    <citation type="submission" date="2024-05" db="EMBL/GenBank/DDBJ databases">
        <title>Roseateles sp. 2.12 16S ribosomal RNA gene Genome sequencing and assembly.</title>
        <authorList>
            <person name="Woo H."/>
        </authorList>
    </citation>
    <scope>NUCLEOTIDE SEQUENCE [LARGE SCALE GENOMIC DNA]</scope>
    <source>
        <strain evidence="2 3">2.12</strain>
    </source>
</reference>
<dbReference type="EMBL" id="JBDPZC010000015">
    <property type="protein sequence ID" value="MEO3715507.1"/>
    <property type="molecule type" value="Genomic_DNA"/>
</dbReference>
<feature type="non-terminal residue" evidence="2">
    <location>
        <position position="1"/>
    </location>
</feature>
<dbReference type="RefSeq" id="WP_347613008.1">
    <property type="nucleotide sequence ID" value="NZ_JBDPZC010000015.1"/>
</dbReference>
<sequence length="320" mass="36758">RSELNKRRATVVHSRHQPMSAPSPGSKFNRQGGSNLDRRQHHLPSKALTERVRRQFPQLEFEFHHPAWYLLRNPALSADSVRRLVGQMPKPWRERLKSLDKADIRALRIGGGLVEVAALGSWSFLDAVLLFECLRRKAEQRADEERLDALIAILYGLPLLYCDDSVWSLVASQTNDAQHELGAEILEALDAGLELDGQRSRGVRFPVDKRLLALGMQWHEVMNYKRKHSRALRERRTYRNYLEEGLNTFSGSASSLARTAFTPAGSNDVMSGEWWVPPIDERLWVWALQTPARGPWRRYASREDIDEAWNLYRAEKAGEL</sequence>
<name>A0ABV0GK89_9BURK</name>
<feature type="compositionally biased region" description="Basic residues" evidence="1">
    <location>
        <begin position="7"/>
        <end position="16"/>
    </location>
</feature>
<keyword evidence="3" id="KW-1185">Reference proteome</keyword>
<evidence type="ECO:0000313" key="3">
    <source>
        <dbReference type="Proteomes" id="UP001462640"/>
    </source>
</evidence>
<evidence type="ECO:0000256" key="1">
    <source>
        <dbReference type="SAM" id="MobiDB-lite"/>
    </source>
</evidence>
<organism evidence="2 3">
    <name type="scientific">Roseateles flavus</name>
    <dbReference type="NCBI Taxonomy" id="3149041"/>
    <lineage>
        <taxon>Bacteria</taxon>
        <taxon>Pseudomonadati</taxon>
        <taxon>Pseudomonadota</taxon>
        <taxon>Betaproteobacteria</taxon>
        <taxon>Burkholderiales</taxon>
        <taxon>Sphaerotilaceae</taxon>
        <taxon>Roseateles</taxon>
    </lineage>
</organism>
<evidence type="ECO:0000313" key="2">
    <source>
        <dbReference type="EMBL" id="MEO3715507.1"/>
    </source>
</evidence>